<dbReference type="AlphaFoldDB" id="A0AB34KH76"/>
<dbReference type="PANTHER" id="PTHR42715:SF5">
    <property type="entry name" value="BETA-GLUCOSIDASE M-RELATED"/>
    <property type="match status" value="1"/>
</dbReference>
<dbReference type="Pfam" id="PF01915">
    <property type="entry name" value="Glyco_hydro_3_C"/>
    <property type="match status" value="1"/>
</dbReference>
<protein>
    <recommendedName>
        <fullName evidence="5 14">beta-glucosidase</fullName>
        <ecNumber evidence="5 14">3.2.1.21</ecNumber>
    </recommendedName>
</protein>
<feature type="domain" description="Fibronectin type III-like" evidence="16">
    <location>
        <begin position="764"/>
        <end position="840"/>
    </location>
</feature>
<dbReference type="Pfam" id="PF14310">
    <property type="entry name" value="Fn3-like"/>
    <property type="match status" value="1"/>
</dbReference>
<keyword evidence="18" id="KW-1185">Reference proteome</keyword>
<gene>
    <name evidence="17" type="ORF">WHR41_08162</name>
</gene>
<evidence type="ECO:0000256" key="2">
    <source>
        <dbReference type="ARBA" id="ARBA00004613"/>
    </source>
</evidence>
<sequence length="851" mass="91018">MEEKDEYPATSETKAISRRQKFVNSKFWIYCRQHKLIVIPAAMLLLLLPLLGLIALKDRHGARAEWTSPILYPSPQGYGAGNWSTAYDKARSLVSNMTLEEMNNVTLGFVNGDNGCVGKSGSAPRLDFPGLCLHDAGNGVRATDGVNAYASGISIGASWNASLAFQRARFMGREFRAKGVQVALGPVVGPIGRIATGGRNWEGFAADPYADGILGAESIRGLQESVIACVKHFVANEQETNRNPVRDSDVLSSSSNVDDQTMHEMYLWPFQDAVYAGVGSVMCSYNRINGTYGCENSKAINGLLKGELNFQGFVVSDWVAQHSGLPSANAGLDMAMPDSRWWAEGRLADMVDNGLNRTRLEDMAIRTIATWYQFGQDDPDAPKFGVGLPANIALPHEYIDAKDPAARPSLLQQAIESHVLVKNVNNALPLRKPKTLSIFGYDATSAWAANPAPEANVAGAPDSWTQSWIGVNFTTDQAQQIGSNAPVESPPATYNGVLLVGGGSGSNVPAYISSPYDAIAQRAYEDGTALWSDFASTDPTVVSSSDACLVFINAFSTEIFDRPNLADEASDTLVTNVASKCNNTIVTIHNAGTRLVDAFADNPNVTAIIYAHLPGQDAGRALARILYGDESPSGRLPYTVAKRAADYGALLAPCEAKGSESPQCDFSEGVNIDYRHFLAGDITPQYAFGYGLTYSSFEYSDLQTAINATATSESAESAPVYANGTTQNSASDPSILVGGLASLFDSAGSVSATITNTGAVAAAEVAQLYLLVPSVNGTDSDAERANTRALRGFQKLLLQPQESARVTFALRRKDVSRWDVGRQAWIVPEGEMGVFVGRSVLDVPLSGNVTL</sequence>
<evidence type="ECO:0000259" key="16">
    <source>
        <dbReference type="SMART" id="SM01217"/>
    </source>
</evidence>
<comment type="pathway">
    <text evidence="3 14">Glycan metabolism; cellulose degradation.</text>
</comment>
<dbReference type="RefSeq" id="XP_069227206.1">
    <property type="nucleotide sequence ID" value="XM_069376766.1"/>
</dbReference>
<dbReference type="GO" id="GO:0005576">
    <property type="term" value="C:extracellular region"/>
    <property type="evidence" value="ECO:0007669"/>
    <property type="project" value="UniProtKB-SubCell"/>
</dbReference>
<reference evidence="17 18" key="1">
    <citation type="journal article" date="2020" name="Microbiol. Resour. Announc.">
        <title>Draft Genome Sequence of a Cladosporium Species Isolated from the Mesophotic Ascidian Didemnum maculosum.</title>
        <authorList>
            <person name="Gioti A."/>
            <person name="Siaperas R."/>
            <person name="Nikolaivits E."/>
            <person name="Le Goff G."/>
            <person name="Ouazzani J."/>
            <person name="Kotoulas G."/>
            <person name="Topakas E."/>
        </authorList>
    </citation>
    <scope>NUCLEOTIDE SEQUENCE [LARGE SCALE GENOMIC DNA]</scope>
    <source>
        <strain evidence="17 18">TM138-S3</strain>
    </source>
</reference>
<keyword evidence="11 14" id="KW-0119">Carbohydrate metabolism</keyword>
<evidence type="ECO:0000256" key="5">
    <source>
        <dbReference type="ARBA" id="ARBA00012744"/>
    </source>
</evidence>
<keyword evidence="8 14" id="KW-0378">Hydrolase</keyword>
<evidence type="ECO:0000256" key="1">
    <source>
        <dbReference type="ARBA" id="ARBA00000448"/>
    </source>
</evidence>
<evidence type="ECO:0000256" key="12">
    <source>
        <dbReference type="ARBA" id="ARBA00023295"/>
    </source>
</evidence>
<comment type="similarity">
    <text evidence="4 14">Belongs to the glycosyl hydrolase 3 family.</text>
</comment>
<dbReference type="InterPro" id="IPR050288">
    <property type="entry name" value="Cellulose_deg_GH3"/>
</dbReference>
<dbReference type="GO" id="GO:0008422">
    <property type="term" value="F:beta-glucosidase activity"/>
    <property type="evidence" value="ECO:0007669"/>
    <property type="project" value="UniProtKB-EC"/>
</dbReference>
<dbReference type="SUPFAM" id="SSF52279">
    <property type="entry name" value="Beta-D-glucan exohydrolase, C-terminal domain"/>
    <property type="match status" value="1"/>
</dbReference>
<evidence type="ECO:0000256" key="4">
    <source>
        <dbReference type="ARBA" id="ARBA00005336"/>
    </source>
</evidence>
<dbReference type="InterPro" id="IPR002772">
    <property type="entry name" value="Glyco_hydro_3_C"/>
</dbReference>
<dbReference type="GeneID" id="96009604"/>
<dbReference type="PROSITE" id="PS00775">
    <property type="entry name" value="GLYCOSYL_HYDROL_F3"/>
    <property type="match status" value="1"/>
</dbReference>
<dbReference type="InterPro" id="IPR036962">
    <property type="entry name" value="Glyco_hydro_3_N_sf"/>
</dbReference>
<dbReference type="PRINTS" id="PR00133">
    <property type="entry name" value="GLHYDRLASE3"/>
</dbReference>
<dbReference type="FunFam" id="3.20.20.300:FF:000002">
    <property type="entry name" value="Probable beta-glucosidase"/>
    <property type="match status" value="1"/>
</dbReference>
<evidence type="ECO:0000256" key="9">
    <source>
        <dbReference type="ARBA" id="ARBA00023001"/>
    </source>
</evidence>
<evidence type="ECO:0000256" key="13">
    <source>
        <dbReference type="ARBA" id="ARBA00023326"/>
    </source>
</evidence>
<keyword evidence="9" id="KW-0136">Cellulose degradation</keyword>
<dbReference type="Proteomes" id="UP000803884">
    <property type="component" value="Unassembled WGS sequence"/>
</dbReference>
<dbReference type="PANTHER" id="PTHR42715">
    <property type="entry name" value="BETA-GLUCOSIDASE"/>
    <property type="match status" value="1"/>
</dbReference>
<keyword evidence="15" id="KW-1133">Transmembrane helix</keyword>
<keyword evidence="13 14" id="KW-0624">Polysaccharide degradation</keyword>
<dbReference type="Gene3D" id="3.20.20.300">
    <property type="entry name" value="Glycoside hydrolase, family 3, N-terminal domain"/>
    <property type="match status" value="1"/>
</dbReference>
<organism evidence="17 18">
    <name type="scientific">Cladosporium halotolerans</name>
    <dbReference type="NCBI Taxonomy" id="1052096"/>
    <lineage>
        <taxon>Eukaryota</taxon>
        <taxon>Fungi</taxon>
        <taxon>Dikarya</taxon>
        <taxon>Ascomycota</taxon>
        <taxon>Pezizomycotina</taxon>
        <taxon>Dothideomycetes</taxon>
        <taxon>Dothideomycetidae</taxon>
        <taxon>Cladosporiales</taxon>
        <taxon>Cladosporiaceae</taxon>
        <taxon>Cladosporium</taxon>
    </lineage>
</organism>
<dbReference type="InterPro" id="IPR013783">
    <property type="entry name" value="Ig-like_fold"/>
</dbReference>
<dbReference type="InterPro" id="IPR026891">
    <property type="entry name" value="Fn3-like"/>
</dbReference>
<dbReference type="GO" id="GO:0030245">
    <property type="term" value="P:cellulose catabolic process"/>
    <property type="evidence" value="ECO:0007669"/>
    <property type="project" value="UniProtKB-KW"/>
</dbReference>
<dbReference type="EC" id="3.2.1.21" evidence="5 14"/>
<dbReference type="SMART" id="SM01217">
    <property type="entry name" value="Fn3_like"/>
    <property type="match status" value="1"/>
</dbReference>
<evidence type="ECO:0000256" key="3">
    <source>
        <dbReference type="ARBA" id="ARBA00004987"/>
    </source>
</evidence>
<evidence type="ECO:0000313" key="18">
    <source>
        <dbReference type="Proteomes" id="UP000803884"/>
    </source>
</evidence>
<feature type="transmembrane region" description="Helical" evidence="15">
    <location>
        <begin position="36"/>
        <end position="56"/>
    </location>
</feature>
<evidence type="ECO:0000256" key="14">
    <source>
        <dbReference type="RuleBase" id="RU361161"/>
    </source>
</evidence>
<name>A0AB34KH76_9PEZI</name>
<comment type="caution">
    <text evidence="17">The sequence shown here is derived from an EMBL/GenBank/DDBJ whole genome shotgun (WGS) entry which is preliminary data.</text>
</comment>
<comment type="catalytic activity">
    <reaction evidence="1 14">
        <text>Hydrolysis of terminal, non-reducing beta-D-glucosyl residues with release of beta-D-glucose.</text>
        <dbReference type="EC" id="3.2.1.21"/>
    </reaction>
</comment>
<keyword evidence="7" id="KW-0732">Signal</keyword>
<evidence type="ECO:0000256" key="7">
    <source>
        <dbReference type="ARBA" id="ARBA00022729"/>
    </source>
</evidence>
<evidence type="ECO:0000256" key="8">
    <source>
        <dbReference type="ARBA" id="ARBA00022801"/>
    </source>
</evidence>
<dbReference type="EMBL" id="JAAQHG020000029">
    <property type="protein sequence ID" value="KAL1584100.1"/>
    <property type="molecule type" value="Genomic_DNA"/>
</dbReference>
<dbReference type="InterPro" id="IPR001764">
    <property type="entry name" value="Glyco_hydro_3_N"/>
</dbReference>
<evidence type="ECO:0000256" key="6">
    <source>
        <dbReference type="ARBA" id="ARBA00022525"/>
    </source>
</evidence>
<evidence type="ECO:0000256" key="15">
    <source>
        <dbReference type="SAM" id="Phobius"/>
    </source>
</evidence>
<keyword evidence="12 14" id="KW-0326">Glycosidase</keyword>
<evidence type="ECO:0000256" key="10">
    <source>
        <dbReference type="ARBA" id="ARBA00023180"/>
    </source>
</evidence>
<dbReference type="Gene3D" id="3.40.50.1700">
    <property type="entry name" value="Glycoside hydrolase family 3 C-terminal domain"/>
    <property type="match status" value="1"/>
</dbReference>
<evidence type="ECO:0000313" key="17">
    <source>
        <dbReference type="EMBL" id="KAL1584100.1"/>
    </source>
</evidence>
<dbReference type="SUPFAM" id="SSF51445">
    <property type="entry name" value="(Trans)glycosidases"/>
    <property type="match status" value="1"/>
</dbReference>
<keyword evidence="6" id="KW-0964">Secreted</keyword>
<dbReference type="InterPro" id="IPR036881">
    <property type="entry name" value="Glyco_hydro_3_C_sf"/>
</dbReference>
<accession>A0AB34KH76</accession>
<comment type="subcellular location">
    <subcellularLocation>
        <location evidence="2">Secreted</location>
    </subcellularLocation>
</comment>
<dbReference type="InterPro" id="IPR019800">
    <property type="entry name" value="Glyco_hydro_3_AS"/>
</dbReference>
<proteinExistence type="inferred from homology"/>
<keyword evidence="15" id="KW-0472">Membrane</keyword>
<dbReference type="Pfam" id="PF00933">
    <property type="entry name" value="Glyco_hydro_3"/>
    <property type="match status" value="1"/>
</dbReference>
<keyword evidence="15" id="KW-0812">Transmembrane</keyword>
<evidence type="ECO:0000256" key="11">
    <source>
        <dbReference type="ARBA" id="ARBA00023277"/>
    </source>
</evidence>
<keyword evidence="10" id="KW-0325">Glycoprotein</keyword>
<dbReference type="Gene3D" id="2.60.40.10">
    <property type="entry name" value="Immunoglobulins"/>
    <property type="match status" value="1"/>
</dbReference>
<dbReference type="InterPro" id="IPR017853">
    <property type="entry name" value="GH"/>
</dbReference>